<sequence>MNVVFPNYFQKKHEIDNKNTMEQPKIGYSNNA</sequence>
<keyword evidence="2" id="KW-1185">Reference proteome</keyword>
<gene>
    <name evidence="1" type="ORF">SAMN05444412_101211</name>
</gene>
<evidence type="ECO:0000313" key="1">
    <source>
        <dbReference type="EMBL" id="SDY45754.1"/>
    </source>
</evidence>
<accession>A0A1H3K2L4</accession>
<dbReference type="EMBL" id="FNQC01000001">
    <property type="protein sequence ID" value="SDY45754.1"/>
    <property type="molecule type" value="Genomic_DNA"/>
</dbReference>
<proteinExistence type="predicted"/>
<dbReference type="Proteomes" id="UP000199663">
    <property type="component" value="Unassembled WGS sequence"/>
</dbReference>
<reference evidence="1 2" key="1">
    <citation type="submission" date="2016-10" db="EMBL/GenBank/DDBJ databases">
        <authorList>
            <person name="Varghese N."/>
            <person name="Submissions S."/>
        </authorList>
    </citation>
    <scope>NUCLEOTIDE SEQUENCE [LARGE SCALE GENOMIC DNA]</scope>
    <source>
        <strain evidence="1 2">DSM 17997</strain>
    </source>
</reference>
<evidence type="ECO:0000313" key="2">
    <source>
        <dbReference type="Proteomes" id="UP000199663"/>
    </source>
</evidence>
<protein>
    <submittedName>
        <fullName evidence="1">Uncharacterized protein</fullName>
    </submittedName>
</protein>
<comment type="caution">
    <text evidence="1">The sequence shown here is derived from an EMBL/GenBank/DDBJ whole genome shotgun (WGS) entry which is preliminary data.</text>
</comment>
<name>A0A1H3K2L4_9BACT</name>
<organism evidence="1 2">
    <name type="scientific">Rhodonellum ikkaensis</name>
    <dbReference type="NCBI Taxonomy" id="336829"/>
    <lineage>
        <taxon>Bacteria</taxon>
        <taxon>Pseudomonadati</taxon>
        <taxon>Bacteroidota</taxon>
        <taxon>Cytophagia</taxon>
        <taxon>Cytophagales</taxon>
        <taxon>Cytophagaceae</taxon>
        <taxon>Rhodonellum</taxon>
    </lineage>
</organism>